<feature type="transmembrane region" description="Helical" evidence="2">
    <location>
        <begin position="12"/>
        <end position="33"/>
    </location>
</feature>
<dbReference type="HOGENOM" id="CLU_031481_7_0_1"/>
<dbReference type="OrthoDB" id="3222645at2759"/>
<accession>A0A0C9X8B8</accession>
<keyword evidence="2" id="KW-1133">Transmembrane helix</keyword>
<name>A0A0C9X8B8_9AGAR</name>
<gene>
    <name evidence="3" type="ORF">K443DRAFT_12550</name>
</gene>
<keyword evidence="4" id="KW-1185">Reference proteome</keyword>
<dbReference type="Proteomes" id="UP000054477">
    <property type="component" value="Unassembled WGS sequence"/>
</dbReference>
<dbReference type="EMBL" id="KN838820">
    <property type="protein sequence ID" value="KIJ93866.1"/>
    <property type="molecule type" value="Genomic_DNA"/>
</dbReference>
<reference evidence="4" key="2">
    <citation type="submission" date="2015-01" db="EMBL/GenBank/DDBJ databases">
        <title>Evolutionary Origins and Diversification of the Mycorrhizal Mutualists.</title>
        <authorList>
            <consortium name="DOE Joint Genome Institute"/>
            <consortium name="Mycorrhizal Genomics Consortium"/>
            <person name="Kohler A."/>
            <person name="Kuo A."/>
            <person name="Nagy L.G."/>
            <person name="Floudas D."/>
            <person name="Copeland A."/>
            <person name="Barry K.W."/>
            <person name="Cichocki N."/>
            <person name="Veneault-Fourrey C."/>
            <person name="LaButti K."/>
            <person name="Lindquist E.A."/>
            <person name="Lipzen A."/>
            <person name="Lundell T."/>
            <person name="Morin E."/>
            <person name="Murat C."/>
            <person name="Riley R."/>
            <person name="Ohm R."/>
            <person name="Sun H."/>
            <person name="Tunlid A."/>
            <person name="Henrissat B."/>
            <person name="Grigoriev I.V."/>
            <person name="Hibbett D.S."/>
            <person name="Martin F."/>
        </authorList>
    </citation>
    <scope>NUCLEOTIDE SEQUENCE [LARGE SCALE GENOMIC DNA]</scope>
    <source>
        <strain evidence="4">LaAM-08-1</strain>
    </source>
</reference>
<reference evidence="3 4" key="1">
    <citation type="submission" date="2014-04" db="EMBL/GenBank/DDBJ databases">
        <authorList>
            <consortium name="DOE Joint Genome Institute"/>
            <person name="Kuo A."/>
            <person name="Kohler A."/>
            <person name="Nagy L.G."/>
            <person name="Floudas D."/>
            <person name="Copeland A."/>
            <person name="Barry K.W."/>
            <person name="Cichocki N."/>
            <person name="Veneault-Fourrey C."/>
            <person name="LaButti K."/>
            <person name="Lindquist E.A."/>
            <person name="Lipzen A."/>
            <person name="Lundell T."/>
            <person name="Morin E."/>
            <person name="Murat C."/>
            <person name="Sun H."/>
            <person name="Tunlid A."/>
            <person name="Henrissat B."/>
            <person name="Grigoriev I.V."/>
            <person name="Hibbett D.S."/>
            <person name="Martin F."/>
            <person name="Nordberg H.P."/>
            <person name="Cantor M.N."/>
            <person name="Hua S.X."/>
        </authorList>
    </citation>
    <scope>NUCLEOTIDE SEQUENCE [LARGE SCALE GENOMIC DNA]</scope>
    <source>
        <strain evidence="3 4">LaAM-08-1</strain>
    </source>
</reference>
<evidence type="ECO:0000256" key="2">
    <source>
        <dbReference type="SAM" id="Phobius"/>
    </source>
</evidence>
<evidence type="ECO:0000313" key="4">
    <source>
        <dbReference type="Proteomes" id="UP000054477"/>
    </source>
</evidence>
<keyword evidence="1" id="KW-0175">Coiled coil</keyword>
<evidence type="ECO:0000256" key="1">
    <source>
        <dbReference type="SAM" id="Coils"/>
    </source>
</evidence>
<organism evidence="3 4">
    <name type="scientific">Laccaria amethystina LaAM-08-1</name>
    <dbReference type="NCBI Taxonomy" id="1095629"/>
    <lineage>
        <taxon>Eukaryota</taxon>
        <taxon>Fungi</taxon>
        <taxon>Dikarya</taxon>
        <taxon>Basidiomycota</taxon>
        <taxon>Agaricomycotina</taxon>
        <taxon>Agaricomycetes</taxon>
        <taxon>Agaricomycetidae</taxon>
        <taxon>Agaricales</taxon>
        <taxon>Agaricineae</taxon>
        <taxon>Hydnangiaceae</taxon>
        <taxon>Laccaria</taxon>
    </lineage>
</organism>
<sequence>MQLTHGIPLSIVATYVGVAGLSMASVFGAFKFLTLWRHVRLSRYKADKDAAAAQLASLRHALSASQALVREKEARVGSLEEDVGTAKKRLEEVARELELSRVQNQTLVDRGKSLATEVQWLNGETQRLNHDHAQTVELLQTRTAELKGAQAFLTKADHLSGADVIGMVEGLNSEIMQIAAFMAESFVSEEKMKRGVTSEEESDELRDARGQATEVLGTNMVELLRTFQHQDDPILIQIAFQACMCAYTHWIISSWYFEDPEIEHVLSEIFARVREAEEQAISGRWRALTRTYLHRMLGHEPDMSMYMVDAFVNVLITAGYQEKPAALQDRIMNDFAGRIRVILQAAQRLNRSIGEGVTSCDLEALYIAPSVPYDPTTMEDAFETTPKDKATTPEKVLCTTDLGLVRAEKVSGAVGEWQELVLLKPKVVLPSGLDDIVSGGE</sequence>
<protein>
    <submittedName>
        <fullName evidence="3">Uncharacterized protein</fullName>
    </submittedName>
</protein>
<evidence type="ECO:0000313" key="3">
    <source>
        <dbReference type="EMBL" id="KIJ93866.1"/>
    </source>
</evidence>
<keyword evidence="2" id="KW-0812">Transmembrane</keyword>
<feature type="coiled-coil region" evidence="1">
    <location>
        <begin position="41"/>
        <end position="96"/>
    </location>
</feature>
<dbReference type="STRING" id="1095629.A0A0C9X8B8"/>
<dbReference type="AlphaFoldDB" id="A0A0C9X8B8"/>
<keyword evidence="2" id="KW-0472">Membrane</keyword>
<proteinExistence type="predicted"/>